<dbReference type="AlphaFoldDB" id="A0A1M5EJA0"/>
<name>A0A1M5EJA0_9BACT</name>
<evidence type="ECO:0000313" key="3">
    <source>
        <dbReference type="Proteomes" id="UP000184076"/>
    </source>
</evidence>
<evidence type="ECO:0000256" key="1">
    <source>
        <dbReference type="SAM" id="MobiDB-lite"/>
    </source>
</evidence>
<dbReference type="EMBL" id="FQVB01000027">
    <property type="protein sequence ID" value="SHF79315.1"/>
    <property type="molecule type" value="Genomic_DNA"/>
</dbReference>
<reference evidence="3" key="1">
    <citation type="submission" date="2016-11" db="EMBL/GenBank/DDBJ databases">
        <authorList>
            <person name="Varghese N."/>
            <person name="Submissions S."/>
        </authorList>
    </citation>
    <scope>NUCLEOTIDE SEQUENCE [LARGE SCALE GENOMIC DNA]</scope>
    <source>
        <strain evidence="3">DSM 9756</strain>
    </source>
</reference>
<proteinExistence type="predicted"/>
<dbReference type="Proteomes" id="UP000184076">
    <property type="component" value="Unassembled WGS sequence"/>
</dbReference>
<gene>
    <name evidence="2" type="ORF">SAMN02745206_02670</name>
</gene>
<organism evidence="2 3">
    <name type="scientific">Desulfacinum infernum DSM 9756</name>
    <dbReference type="NCBI Taxonomy" id="1121391"/>
    <lineage>
        <taxon>Bacteria</taxon>
        <taxon>Pseudomonadati</taxon>
        <taxon>Thermodesulfobacteriota</taxon>
        <taxon>Syntrophobacteria</taxon>
        <taxon>Syntrophobacterales</taxon>
        <taxon>Syntrophobacteraceae</taxon>
        <taxon>Desulfacinum</taxon>
    </lineage>
</organism>
<accession>A0A1M5EJA0</accession>
<sequence length="55" mass="6501">MRRIKEKLEAMAAAIAFAEAGERDEALRLLSEEKRAEKRVEKRKDQRPRARAYRT</sequence>
<dbReference type="RefSeq" id="WP_178371990.1">
    <property type="nucleotide sequence ID" value="NZ_FQVB01000027.1"/>
</dbReference>
<keyword evidence="3" id="KW-1185">Reference proteome</keyword>
<feature type="compositionally biased region" description="Basic and acidic residues" evidence="1">
    <location>
        <begin position="36"/>
        <end position="48"/>
    </location>
</feature>
<feature type="region of interest" description="Disordered" evidence="1">
    <location>
        <begin position="36"/>
        <end position="55"/>
    </location>
</feature>
<protein>
    <submittedName>
        <fullName evidence="2">Uncharacterized protein</fullName>
    </submittedName>
</protein>
<evidence type="ECO:0000313" key="2">
    <source>
        <dbReference type="EMBL" id="SHF79315.1"/>
    </source>
</evidence>